<dbReference type="EMBL" id="JAOZYB010000356">
    <property type="protein sequence ID" value="MEB3966316.1"/>
    <property type="molecule type" value="Genomic_DNA"/>
</dbReference>
<proteinExistence type="predicted"/>
<evidence type="ECO:0000256" key="1">
    <source>
        <dbReference type="SAM" id="MobiDB-lite"/>
    </source>
</evidence>
<gene>
    <name evidence="2" type="ORF">OKJ48_39735</name>
</gene>
<accession>A0ABU6CQW2</accession>
<organism evidence="2 3">
    <name type="scientific">Streptomyces kunmingensis</name>
    <dbReference type="NCBI Taxonomy" id="68225"/>
    <lineage>
        <taxon>Bacteria</taxon>
        <taxon>Bacillati</taxon>
        <taxon>Actinomycetota</taxon>
        <taxon>Actinomycetes</taxon>
        <taxon>Kitasatosporales</taxon>
        <taxon>Streptomycetaceae</taxon>
        <taxon>Streptomyces</taxon>
    </lineage>
</organism>
<evidence type="ECO:0000313" key="2">
    <source>
        <dbReference type="EMBL" id="MEB3966316.1"/>
    </source>
</evidence>
<sequence>MRLGKALATGIAEEAPREAGKSEAGPQDQELTIGATVDELPEPVEVPAAR</sequence>
<name>A0ABU6CQW2_9ACTN</name>
<evidence type="ECO:0000313" key="3">
    <source>
        <dbReference type="Proteomes" id="UP001352223"/>
    </source>
</evidence>
<feature type="region of interest" description="Disordered" evidence="1">
    <location>
        <begin position="1"/>
        <end position="50"/>
    </location>
</feature>
<protein>
    <submittedName>
        <fullName evidence="2">Uncharacterized protein</fullName>
    </submittedName>
</protein>
<reference evidence="2 3" key="1">
    <citation type="submission" date="2022-10" db="EMBL/GenBank/DDBJ databases">
        <authorList>
            <person name="Xie J."/>
            <person name="Shen N."/>
        </authorList>
    </citation>
    <scope>NUCLEOTIDE SEQUENCE [LARGE SCALE GENOMIC DNA]</scope>
    <source>
        <strain evidence="2 3">DSM 41681</strain>
    </source>
</reference>
<dbReference type="RefSeq" id="WP_324775474.1">
    <property type="nucleotide sequence ID" value="NZ_BAAATS010000001.1"/>
</dbReference>
<dbReference type="Proteomes" id="UP001352223">
    <property type="component" value="Unassembled WGS sequence"/>
</dbReference>
<comment type="caution">
    <text evidence="2">The sequence shown here is derived from an EMBL/GenBank/DDBJ whole genome shotgun (WGS) entry which is preliminary data.</text>
</comment>
<keyword evidence="3" id="KW-1185">Reference proteome</keyword>